<dbReference type="EMBL" id="AYKW01000002">
    <property type="protein sequence ID" value="PIL35988.1"/>
    <property type="molecule type" value="Genomic_DNA"/>
</dbReference>
<organism evidence="2 3">
    <name type="scientific">Ganoderma sinense ZZ0214-1</name>
    <dbReference type="NCBI Taxonomy" id="1077348"/>
    <lineage>
        <taxon>Eukaryota</taxon>
        <taxon>Fungi</taxon>
        <taxon>Dikarya</taxon>
        <taxon>Basidiomycota</taxon>
        <taxon>Agaricomycotina</taxon>
        <taxon>Agaricomycetes</taxon>
        <taxon>Polyporales</taxon>
        <taxon>Polyporaceae</taxon>
        <taxon>Ganoderma</taxon>
    </lineage>
</organism>
<reference evidence="2 3" key="1">
    <citation type="journal article" date="2015" name="Sci. Rep.">
        <title>Chromosome-level genome map provides insights into diverse defense mechanisms in the medicinal fungus Ganoderma sinense.</title>
        <authorList>
            <person name="Zhu Y."/>
            <person name="Xu J."/>
            <person name="Sun C."/>
            <person name="Zhou S."/>
            <person name="Xu H."/>
            <person name="Nelson D.R."/>
            <person name="Qian J."/>
            <person name="Song J."/>
            <person name="Luo H."/>
            <person name="Xiang L."/>
            <person name="Li Y."/>
            <person name="Xu Z."/>
            <person name="Ji A."/>
            <person name="Wang L."/>
            <person name="Lu S."/>
            <person name="Hayward A."/>
            <person name="Sun W."/>
            <person name="Li X."/>
            <person name="Schwartz D.C."/>
            <person name="Wang Y."/>
            <person name="Chen S."/>
        </authorList>
    </citation>
    <scope>NUCLEOTIDE SEQUENCE [LARGE SCALE GENOMIC DNA]</scope>
    <source>
        <strain evidence="2 3">ZZ0214-1</strain>
    </source>
</reference>
<dbReference type="Proteomes" id="UP000230002">
    <property type="component" value="Unassembled WGS sequence"/>
</dbReference>
<name>A0A2G8SQY2_9APHY</name>
<feature type="region of interest" description="Disordered" evidence="1">
    <location>
        <begin position="242"/>
        <end position="272"/>
    </location>
</feature>
<gene>
    <name evidence="2" type="ORF">GSI_01648</name>
</gene>
<comment type="caution">
    <text evidence="2">The sequence shown here is derived from an EMBL/GenBank/DDBJ whole genome shotgun (WGS) entry which is preliminary data.</text>
</comment>
<protein>
    <submittedName>
        <fullName evidence="2">Uncharacterized protein</fullName>
    </submittedName>
</protein>
<sequence length="301" mass="32371">MIDRTLNTIVKDVILKGIVVVYDDCSPTRNRKAAIQKMLLAGQFIADNGANISADSLVYLEKLQDRLVKSERLVVTRWRDLVTHPVDTYRNARDFKKTAGELLDSAITASTKGNLQRLREAHQQAENAVQLVHGAETSGADDRVNVPATQGHAVVPATSTLSTPSSTHLDPGAGGASSPIAYVRFGDSDIRIGPNTRAKLDFDCNTFTMVLFPNHSPGQAVVSQPASARTATRTASVFTATGTARIISQPQRPKPDASSDESSQSDGDDDLSVCMFEWLDEPVITALTEDEGTTESGSDTD</sequence>
<keyword evidence="3" id="KW-1185">Reference proteome</keyword>
<evidence type="ECO:0000313" key="2">
    <source>
        <dbReference type="EMBL" id="PIL35988.1"/>
    </source>
</evidence>
<evidence type="ECO:0000256" key="1">
    <source>
        <dbReference type="SAM" id="MobiDB-lite"/>
    </source>
</evidence>
<accession>A0A2G8SQY2</accession>
<dbReference type="AlphaFoldDB" id="A0A2G8SQY2"/>
<proteinExistence type="predicted"/>
<evidence type="ECO:0000313" key="3">
    <source>
        <dbReference type="Proteomes" id="UP000230002"/>
    </source>
</evidence>